<feature type="coiled-coil region" evidence="1">
    <location>
        <begin position="331"/>
        <end position="358"/>
    </location>
</feature>
<keyword evidence="2" id="KW-0472">Membrane</keyword>
<organism evidence="3 4">
    <name type="scientific">Lutibacter maritimus</name>
    <dbReference type="NCBI Taxonomy" id="593133"/>
    <lineage>
        <taxon>Bacteria</taxon>
        <taxon>Pseudomonadati</taxon>
        <taxon>Bacteroidota</taxon>
        <taxon>Flavobacteriia</taxon>
        <taxon>Flavobacteriales</taxon>
        <taxon>Flavobacteriaceae</taxon>
        <taxon>Lutibacter</taxon>
    </lineage>
</organism>
<keyword evidence="2" id="KW-1133">Transmembrane helix</keyword>
<dbReference type="Proteomes" id="UP000199312">
    <property type="component" value="Unassembled WGS sequence"/>
</dbReference>
<keyword evidence="4" id="KW-1185">Reference proteome</keyword>
<dbReference type="EMBL" id="FOZP01000010">
    <property type="protein sequence ID" value="SFS79408.1"/>
    <property type="molecule type" value="Genomic_DNA"/>
</dbReference>
<gene>
    <name evidence="3" type="ORF">SAMN04488006_0068</name>
</gene>
<feature type="transmembrane region" description="Helical" evidence="2">
    <location>
        <begin position="102"/>
        <end position="122"/>
    </location>
</feature>
<feature type="transmembrane region" description="Helical" evidence="2">
    <location>
        <begin position="12"/>
        <end position="33"/>
    </location>
</feature>
<sequence length="445" mass="51779">MINNIFSKKNAIITWLVLSFAIITSVLINDAFYRDSIMNQTKKMDSISVVVKDLNNKIKIDTINNATDQYLNLRKEILEHQTKLITLSEKVEKSHKSWIMELIRNWVFVIAALIGVITFFGVRTSINNLVAEQVAKLIGVDVSDVKNIIKSKINHIKLRKDKNVFILNQEGSEFTDEFKNVMQLFHVDTNNNKYLANINGLNAIDKNIIEQIRKHDYLVIENQAIKDEHIWDLNISMPLLNECNKYFKNDETEKTSEELLKENLNSEIETHNSAYQKLLIKIKKSEIIPKIKYEDYLFLGNKNQFRLEKEKCETKKYIRELEGFIHNLDSSSESEVKIKSLETEIEFLKDLIKTIESYMKVLKTSNIYNLVKLANSICDTTAIIYYGQSGKGQFPTQFVKPELQTRINFANAPAQLYGNLNNQMQFDNEMERQVEEAKKNKEKNK</sequence>
<evidence type="ECO:0000313" key="4">
    <source>
        <dbReference type="Proteomes" id="UP000199312"/>
    </source>
</evidence>
<protein>
    <submittedName>
        <fullName evidence="3">Uncharacterized protein</fullName>
    </submittedName>
</protein>
<dbReference type="RefSeq" id="WP_090230273.1">
    <property type="nucleotide sequence ID" value="NZ_FOZP01000010.1"/>
</dbReference>
<evidence type="ECO:0000313" key="3">
    <source>
        <dbReference type="EMBL" id="SFS79408.1"/>
    </source>
</evidence>
<feature type="coiled-coil region" evidence="1">
    <location>
        <begin position="249"/>
        <end position="281"/>
    </location>
</feature>
<keyword evidence="1" id="KW-0175">Coiled coil</keyword>
<name>A0A1I6SRG0_9FLAO</name>
<reference evidence="4" key="1">
    <citation type="submission" date="2016-10" db="EMBL/GenBank/DDBJ databases">
        <authorList>
            <person name="Varghese N."/>
            <person name="Submissions S."/>
        </authorList>
    </citation>
    <scope>NUCLEOTIDE SEQUENCE [LARGE SCALE GENOMIC DNA]</scope>
    <source>
        <strain evidence="4">DSM 24450</strain>
    </source>
</reference>
<evidence type="ECO:0000256" key="1">
    <source>
        <dbReference type="SAM" id="Coils"/>
    </source>
</evidence>
<proteinExistence type="predicted"/>
<keyword evidence="2" id="KW-0812">Transmembrane</keyword>
<accession>A0A1I6SRG0</accession>
<evidence type="ECO:0000256" key="2">
    <source>
        <dbReference type="SAM" id="Phobius"/>
    </source>
</evidence>
<dbReference type="AlphaFoldDB" id="A0A1I6SRG0"/>
<dbReference type="STRING" id="593133.SAMN04488006_0068"/>
<dbReference type="OrthoDB" id="9800801at2"/>